<proteinExistence type="predicted"/>
<protein>
    <submittedName>
        <fullName evidence="1">Uncharacterized protein</fullName>
    </submittedName>
</protein>
<name>A0A0F9UMZ8_9ZZZZ</name>
<reference evidence="1" key="1">
    <citation type="journal article" date="2015" name="Nature">
        <title>Complex archaea that bridge the gap between prokaryotes and eukaryotes.</title>
        <authorList>
            <person name="Spang A."/>
            <person name="Saw J.H."/>
            <person name="Jorgensen S.L."/>
            <person name="Zaremba-Niedzwiedzka K."/>
            <person name="Martijn J."/>
            <person name="Lind A.E."/>
            <person name="van Eijk R."/>
            <person name="Schleper C."/>
            <person name="Guy L."/>
            <person name="Ettema T.J."/>
        </authorList>
    </citation>
    <scope>NUCLEOTIDE SEQUENCE</scope>
</reference>
<dbReference type="EMBL" id="LAZR01000078">
    <property type="protein sequence ID" value="KKN94455.1"/>
    <property type="molecule type" value="Genomic_DNA"/>
</dbReference>
<accession>A0A0F9UMZ8</accession>
<gene>
    <name evidence="1" type="ORF">LCGC14_0188030</name>
</gene>
<sequence length="66" mass="7696">MRADMNLDDTMPYGYVTYTGQRMTNPLVDLYNGYQRQIDQRKREGFPVPEWLFNARHKALVLGATA</sequence>
<evidence type="ECO:0000313" key="1">
    <source>
        <dbReference type="EMBL" id="KKN94455.1"/>
    </source>
</evidence>
<organism evidence="1">
    <name type="scientific">marine sediment metagenome</name>
    <dbReference type="NCBI Taxonomy" id="412755"/>
    <lineage>
        <taxon>unclassified sequences</taxon>
        <taxon>metagenomes</taxon>
        <taxon>ecological metagenomes</taxon>
    </lineage>
</organism>
<comment type="caution">
    <text evidence="1">The sequence shown here is derived from an EMBL/GenBank/DDBJ whole genome shotgun (WGS) entry which is preliminary data.</text>
</comment>
<dbReference type="AlphaFoldDB" id="A0A0F9UMZ8"/>